<organism evidence="1 2">
    <name type="scientific">Rhizoctonia solani</name>
    <dbReference type="NCBI Taxonomy" id="456999"/>
    <lineage>
        <taxon>Eukaryota</taxon>
        <taxon>Fungi</taxon>
        <taxon>Dikarya</taxon>
        <taxon>Basidiomycota</taxon>
        <taxon>Agaricomycotina</taxon>
        <taxon>Agaricomycetes</taxon>
        <taxon>Cantharellales</taxon>
        <taxon>Ceratobasidiaceae</taxon>
        <taxon>Rhizoctonia</taxon>
    </lineage>
</organism>
<reference evidence="1" key="1">
    <citation type="submission" date="2021-01" db="EMBL/GenBank/DDBJ databases">
        <authorList>
            <person name="Kaushik A."/>
        </authorList>
    </citation>
    <scope>NUCLEOTIDE SEQUENCE</scope>
    <source>
        <strain evidence="1">AG4-R118</strain>
    </source>
</reference>
<name>A0A8H3CK09_9AGAM</name>
<dbReference type="PANTHER" id="PTHR14187:SF5">
    <property type="entry name" value="HEAT SHOCK 70 KDA PROTEIN 12A"/>
    <property type="match status" value="1"/>
</dbReference>
<protein>
    <submittedName>
        <fullName evidence="1">Uncharacterized protein</fullName>
    </submittedName>
</protein>
<evidence type="ECO:0000313" key="1">
    <source>
        <dbReference type="EMBL" id="CAE6485389.1"/>
    </source>
</evidence>
<gene>
    <name evidence="1" type="ORF">RDB_LOCUS131003</name>
</gene>
<sequence>MPADTNNLAVHSIYRTFRGPWLGDSKIVLGIDIGTTYSGVAFTYLRQGHEQMLHRVDKWPGQEGQNYSGKIPSIVWYDSSGKAVSFGAEALTSETQEQAEDSGWQLAQHFKLHLHPPTLRTKHKIALE</sequence>
<dbReference type="AlphaFoldDB" id="A0A8H3CK09"/>
<evidence type="ECO:0000313" key="2">
    <source>
        <dbReference type="Proteomes" id="UP000663888"/>
    </source>
</evidence>
<dbReference type="EMBL" id="CAJMWX010001377">
    <property type="protein sequence ID" value="CAE6485389.1"/>
    <property type="molecule type" value="Genomic_DNA"/>
</dbReference>
<feature type="non-terminal residue" evidence="1">
    <location>
        <position position="1"/>
    </location>
</feature>
<dbReference type="SUPFAM" id="SSF53067">
    <property type="entry name" value="Actin-like ATPase domain"/>
    <property type="match status" value="1"/>
</dbReference>
<comment type="caution">
    <text evidence="1">The sequence shown here is derived from an EMBL/GenBank/DDBJ whole genome shotgun (WGS) entry which is preliminary data.</text>
</comment>
<proteinExistence type="predicted"/>
<dbReference type="Gene3D" id="3.30.420.40">
    <property type="match status" value="1"/>
</dbReference>
<dbReference type="Proteomes" id="UP000663888">
    <property type="component" value="Unassembled WGS sequence"/>
</dbReference>
<dbReference type="PANTHER" id="PTHR14187">
    <property type="entry name" value="ALPHA KINASE/ELONGATION FACTOR 2 KINASE"/>
    <property type="match status" value="1"/>
</dbReference>
<dbReference type="InterPro" id="IPR043129">
    <property type="entry name" value="ATPase_NBD"/>
</dbReference>
<accession>A0A8H3CK09</accession>